<evidence type="ECO:0000313" key="9">
    <source>
        <dbReference type="EMBL" id="KAK4563636.1"/>
    </source>
</evidence>
<comment type="caution">
    <text evidence="9">The sequence shown here is derived from an EMBL/GenBank/DDBJ whole genome shotgun (WGS) entry which is preliminary data.</text>
</comment>
<reference evidence="9 10" key="1">
    <citation type="journal article" date="2023" name="G3 (Bethesda)">
        <title>A haplotype-resolved chromosome-scale genome for Quercus rubra L. provides insights into the genetics of adaptive traits for red oak species.</title>
        <authorList>
            <person name="Kapoor B."/>
            <person name="Jenkins J."/>
            <person name="Schmutz J."/>
            <person name="Zhebentyayeva T."/>
            <person name="Kuelheim C."/>
            <person name="Coggeshall M."/>
            <person name="Heim C."/>
            <person name="Lasky J.R."/>
            <person name="Leites L."/>
            <person name="Islam-Faridi N."/>
            <person name="Romero-Severson J."/>
            <person name="DeLeo V.L."/>
            <person name="Lucas S.M."/>
            <person name="Lazic D."/>
            <person name="Gailing O."/>
            <person name="Carlson J."/>
            <person name="Staton M."/>
        </authorList>
    </citation>
    <scope>NUCLEOTIDE SEQUENCE [LARGE SCALE GENOMIC DNA]</scope>
    <source>
        <strain evidence="9">Pseudo-F2</strain>
    </source>
</reference>
<dbReference type="GO" id="GO:0005634">
    <property type="term" value="C:nucleus"/>
    <property type="evidence" value="ECO:0007669"/>
    <property type="project" value="UniProtKB-SubCell"/>
</dbReference>
<dbReference type="PROSITE" id="PS50888">
    <property type="entry name" value="BHLH"/>
    <property type="match status" value="1"/>
</dbReference>
<organism evidence="9 10">
    <name type="scientific">Quercus rubra</name>
    <name type="common">Northern red oak</name>
    <name type="synonym">Quercus borealis</name>
    <dbReference type="NCBI Taxonomy" id="3512"/>
    <lineage>
        <taxon>Eukaryota</taxon>
        <taxon>Viridiplantae</taxon>
        <taxon>Streptophyta</taxon>
        <taxon>Embryophyta</taxon>
        <taxon>Tracheophyta</taxon>
        <taxon>Spermatophyta</taxon>
        <taxon>Magnoliopsida</taxon>
        <taxon>eudicotyledons</taxon>
        <taxon>Gunneridae</taxon>
        <taxon>Pentapetalae</taxon>
        <taxon>rosids</taxon>
        <taxon>fabids</taxon>
        <taxon>Fagales</taxon>
        <taxon>Fagaceae</taxon>
        <taxon>Quercus</taxon>
    </lineage>
</organism>
<sequence length="343" mass="38695">MEISSIRGLSELSVEDPRLINQWQMNSLDELGILPIAATFGENLQRSFAHPNFNYKNAMETSHSEIDRPMKQHKANSWSSPSKLDNVSTLQVASSPNILSFANANYMNQMNILRPKEEAAGPQSMDTIPTEILTAQGSFGNQNYVYKACQGAKRLSTSTRLSQTQDHIIAERKRREKLSQRFIALSAIVPGLKKMDKASVLGDAIKYLKQLQERVKTLEEQTKKKNMESVVFVKKSRLFTDGDNSTSDKNSSSDPLDEPLPEIEARFCDKNVLIRIHCEKRKGLLEKSVTEIEKLHLTVINSSVMTFGSSALDITIIAQMDEEFCMTVKDLVRNLRSAFKLFM</sequence>
<dbReference type="PANTHER" id="PTHR45959">
    <property type="entry name" value="BHLH TRANSCRIPTION FACTOR"/>
    <property type="match status" value="1"/>
</dbReference>
<dbReference type="Pfam" id="PF22754">
    <property type="entry name" value="bHLH-TF_ACT-like_plant"/>
    <property type="match status" value="1"/>
</dbReference>
<accession>A0AAN7E5N3</accession>
<keyword evidence="3" id="KW-0805">Transcription regulation</keyword>
<dbReference type="InterPro" id="IPR011598">
    <property type="entry name" value="bHLH_dom"/>
</dbReference>
<evidence type="ECO:0000313" key="10">
    <source>
        <dbReference type="Proteomes" id="UP001324115"/>
    </source>
</evidence>
<dbReference type="GO" id="GO:0006355">
    <property type="term" value="P:regulation of DNA-templated transcription"/>
    <property type="evidence" value="ECO:0007669"/>
    <property type="project" value="UniProtKB-ARBA"/>
</dbReference>
<dbReference type="Gene3D" id="4.10.280.10">
    <property type="entry name" value="Helix-loop-helix DNA-binding domain"/>
    <property type="match status" value="1"/>
</dbReference>
<evidence type="ECO:0000259" key="8">
    <source>
        <dbReference type="PROSITE" id="PS50888"/>
    </source>
</evidence>
<dbReference type="InterPro" id="IPR054502">
    <property type="entry name" value="bHLH-TF_ACT-like_plant"/>
</dbReference>
<dbReference type="PANTHER" id="PTHR45959:SF25">
    <property type="entry name" value="BASIC HELIX LOOP HELIX (BHLH) DNA-BINDING FAMILY PROTEIN"/>
    <property type="match status" value="1"/>
</dbReference>
<protein>
    <recommendedName>
        <fullName evidence="8">BHLH domain-containing protein</fullName>
    </recommendedName>
</protein>
<dbReference type="FunFam" id="4.10.280.10:FF:000095">
    <property type="entry name" value="Basic helix-loop-helix family protein"/>
    <property type="match status" value="1"/>
</dbReference>
<dbReference type="Proteomes" id="UP001324115">
    <property type="component" value="Unassembled WGS sequence"/>
</dbReference>
<dbReference type="GO" id="GO:0003677">
    <property type="term" value="F:DNA binding"/>
    <property type="evidence" value="ECO:0007669"/>
    <property type="project" value="UniProtKB-KW"/>
</dbReference>
<evidence type="ECO:0000256" key="6">
    <source>
        <dbReference type="ARBA" id="ARBA00023242"/>
    </source>
</evidence>
<dbReference type="InterPro" id="IPR036638">
    <property type="entry name" value="HLH_DNA-bd_sf"/>
</dbReference>
<keyword evidence="10" id="KW-1185">Reference proteome</keyword>
<comment type="subcellular location">
    <subcellularLocation>
        <location evidence="1">Nucleus</location>
    </subcellularLocation>
</comment>
<evidence type="ECO:0000256" key="2">
    <source>
        <dbReference type="ARBA" id="ARBA00011738"/>
    </source>
</evidence>
<evidence type="ECO:0000256" key="3">
    <source>
        <dbReference type="ARBA" id="ARBA00023015"/>
    </source>
</evidence>
<dbReference type="Pfam" id="PF00010">
    <property type="entry name" value="HLH"/>
    <property type="match status" value="1"/>
</dbReference>
<dbReference type="CDD" id="cd11452">
    <property type="entry name" value="bHLH_AtNAI1_like"/>
    <property type="match status" value="1"/>
</dbReference>
<keyword evidence="7" id="KW-0175">Coiled coil</keyword>
<dbReference type="InterPro" id="IPR052610">
    <property type="entry name" value="bHLH_transcription_regulator"/>
</dbReference>
<evidence type="ECO:0000256" key="4">
    <source>
        <dbReference type="ARBA" id="ARBA00023125"/>
    </source>
</evidence>
<dbReference type="AlphaFoldDB" id="A0AAN7E5N3"/>
<dbReference type="GO" id="GO:0046983">
    <property type="term" value="F:protein dimerization activity"/>
    <property type="evidence" value="ECO:0007669"/>
    <property type="project" value="InterPro"/>
</dbReference>
<gene>
    <name evidence="9" type="ORF">RGQ29_005970</name>
</gene>
<feature type="domain" description="BHLH" evidence="8">
    <location>
        <begin position="162"/>
        <end position="211"/>
    </location>
</feature>
<name>A0AAN7E5N3_QUERU</name>
<evidence type="ECO:0000256" key="1">
    <source>
        <dbReference type="ARBA" id="ARBA00004123"/>
    </source>
</evidence>
<feature type="coiled-coil region" evidence="7">
    <location>
        <begin position="201"/>
        <end position="228"/>
    </location>
</feature>
<keyword evidence="5" id="KW-0804">Transcription</keyword>
<proteinExistence type="predicted"/>
<dbReference type="EMBL" id="JAXUIC010000011">
    <property type="protein sequence ID" value="KAK4563636.1"/>
    <property type="molecule type" value="Genomic_DNA"/>
</dbReference>
<dbReference type="SMART" id="SM00353">
    <property type="entry name" value="HLH"/>
    <property type="match status" value="1"/>
</dbReference>
<keyword evidence="4" id="KW-0238">DNA-binding</keyword>
<comment type="subunit">
    <text evidence="2">Homodimer.</text>
</comment>
<evidence type="ECO:0000256" key="5">
    <source>
        <dbReference type="ARBA" id="ARBA00023163"/>
    </source>
</evidence>
<keyword evidence="6" id="KW-0539">Nucleus</keyword>
<dbReference type="SUPFAM" id="SSF47459">
    <property type="entry name" value="HLH, helix-loop-helix DNA-binding domain"/>
    <property type="match status" value="1"/>
</dbReference>
<evidence type="ECO:0000256" key="7">
    <source>
        <dbReference type="SAM" id="Coils"/>
    </source>
</evidence>